<protein>
    <submittedName>
        <fullName evidence="3">ATP-binding protein</fullName>
    </submittedName>
</protein>
<dbReference type="GO" id="GO:0005524">
    <property type="term" value="F:ATP binding"/>
    <property type="evidence" value="ECO:0007669"/>
    <property type="project" value="UniProtKB-KW"/>
</dbReference>
<proteinExistence type="predicted"/>
<name>A0A3S1DN17_9BACL</name>
<dbReference type="EMBL" id="RZNY01000002">
    <property type="protein sequence ID" value="RUT48193.1"/>
    <property type="molecule type" value="Genomic_DNA"/>
</dbReference>
<dbReference type="GO" id="GO:0004674">
    <property type="term" value="F:protein serine/threonine kinase activity"/>
    <property type="evidence" value="ECO:0007669"/>
    <property type="project" value="UniProtKB-KW"/>
</dbReference>
<evidence type="ECO:0000313" key="4">
    <source>
        <dbReference type="Proteomes" id="UP000279446"/>
    </source>
</evidence>
<keyword evidence="3" id="KW-0547">Nucleotide-binding</keyword>
<dbReference type="RefSeq" id="WP_127190614.1">
    <property type="nucleotide sequence ID" value="NZ_RZNY01000002.1"/>
</dbReference>
<evidence type="ECO:0000259" key="2">
    <source>
        <dbReference type="Pfam" id="PF13581"/>
    </source>
</evidence>
<comment type="caution">
    <text evidence="3">The sequence shown here is derived from an EMBL/GenBank/DDBJ whole genome shotgun (WGS) entry which is preliminary data.</text>
</comment>
<gene>
    <name evidence="3" type="ORF">EJP82_03410</name>
</gene>
<dbReference type="Pfam" id="PF13581">
    <property type="entry name" value="HATPase_c_2"/>
    <property type="match status" value="1"/>
</dbReference>
<dbReference type="InterPro" id="IPR003594">
    <property type="entry name" value="HATPase_dom"/>
</dbReference>
<dbReference type="Proteomes" id="UP000279446">
    <property type="component" value="Unassembled WGS sequence"/>
</dbReference>
<dbReference type="PANTHER" id="PTHR35526:SF3">
    <property type="entry name" value="ANTI-SIGMA-F FACTOR RSBW"/>
    <property type="match status" value="1"/>
</dbReference>
<dbReference type="PANTHER" id="PTHR35526">
    <property type="entry name" value="ANTI-SIGMA-F FACTOR RSBW-RELATED"/>
    <property type="match status" value="1"/>
</dbReference>
<dbReference type="OrthoDB" id="2620581at2"/>
<dbReference type="AlphaFoldDB" id="A0A3S1DN17"/>
<keyword evidence="1" id="KW-0808">Transferase</keyword>
<dbReference type="InterPro" id="IPR036890">
    <property type="entry name" value="HATPase_C_sf"/>
</dbReference>
<keyword evidence="3" id="KW-0067">ATP-binding</keyword>
<organism evidence="3 4">
    <name type="scientific">Paenibacillus anaericanus</name>
    <dbReference type="NCBI Taxonomy" id="170367"/>
    <lineage>
        <taxon>Bacteria</taxon>
        <taxon>Bacillati</taxon>
        <taxon>Bacillota</taxon>
        <taxon>Bacilli</taxon>
        <taxon>Bacillales</taxon>
        <taxon>Paenibacillaceae</taxon>
        <taxon>Paenibacillus</taxon>
    </lineage>
</organism>
<keyword evidence="1" id="KW-0418">Kinase</keyword>
<feature type="domain" description="Histidine kinase/HSP90-like ATPase" evidence="2">
    <location>
        <begin position="33"/>
        <end position="116"/>
    </location>
</feature>
<dbReference type="SUPFAM" id="SSF55874">
    <property type="entry name" value="ATPase domain of HSP90 chaperone/DNA topoisomerase II/histidine kinase"/>
    <property type="match status" value="1"/>
</dbReference>
<sequence length="132" mass="15406">MEPVQKEVILCCLEHHCYIIDEIIQDLRLDVCVFDIKLILHEAITNAHYHGNNRDCKKQIYVRYMLKDKHLKIQVEDCGDGIRKLAFPDKIDNLHLLDEGGRGLYLIRCLSDNVEMINNTIYIDKDVSNPIL</sequence>
<evidence type="ECO:0000256" key="1">
    <source>
        <dbReference type="ARBA" id="ARBA00022527"/>
    </source>
</evidence>
<dbReference type="Gene3D" id="3.30.565.10">
    <property type="entry name" value="Histidine kinase-like ATPase, C-terminal domain"/>
    <property type="match status" value="1"/>
</dbReference>
<reference evidence="3 4" key="1">
    <citation type="submission" date="2018-12" db="EMBL/GenBank/DDBJ databases">
        <authorList>
            <person name="Sun L."/>
            <person name="Chen Z."/>
        </authorList>
    </citation>
    <scope>NUCLEOTIDE SEQUENCE [LARGE SCALE GENOMIC DNA]</scope>
    <source>
        <strain evidence="3 4">DSM 15890</strain>
    </source>
</reference>
<dbReference type="InterPro" id="IPR050267">
    <property type="entry name" value="Anti-sigma-factor_SerPK"/>
</dbReference>
<keyword evidence="1" id="KW-0723">Serine/threonine-protein kinase</keyword>
<dbReference type="CDD" id="cd16936">
    <property type="entry name" value="HATPase_RsbW-like"/>
    <property type="match status" value="1"/>
</dbReference>
<keyword evidence="4" id="KW-1185">Reference proteome</keyword>
<accession>A0A3S1DN17</accession>
<evidence type="ECO:0000313" key="3">
    <source>
        <dbReference type="EMBL" id="RUT48193.1"/>
    </source>
</evidence>